<evidence type="ECO:0000313" key="1">
    <source>
        <dbReference type="EMBL" id="MFC5849371.1"/>
    </source>
</evidence>
<dbReference type="Proteomes" id="UP001595979">
    <property type="component" value="Unassembled WGS sequence"/>
</dbReference>
<sequence>MGSCLLYRRGERTHRSALSAYRANFREYRPLQVLRPDGAPPGEAEVRELLDNLGARPPSPAQTFELAVLRAQLAGYEAPSLPPDFPTCLPGRADFTRLLQAEMRSRLYLPPGSSGLPPLAGLDPARPALYLTWTEAAGYAPHCAGYVQASERPYRVSDRCDGSRDDAAFYVLRTLLFRLRGWGDREYAAFHRAAYPQERRVPQWLTHFSATWRAQEVEVPGTLTPQVLEGLLASLYDMNWRTLSGALEDLDWHFEETADPDPVPLALTA</sequence>
<organism evidence="1 2">
    <name type="scientific">Deinococcus petrolearius</name>
    <dbReference type="NCBI Taxonomy" id="1751295"/>
    <lineage>
        <taxon>Bacteria</taxon>
        <taxon>Thermotogati</taxon>
        <taxon>Deinococcota</taxon>
        <taxon>Deinococci</taxon>
        <taxon>Deinococcales</taxon>
        <taxon>Deinococcaceae</taxon>
        <taxon>Deinococcus</taxon>
    </lineage>
</organism>
<reference evidence="2" key="1">
    <citation type="journal article" date="2019" name="Int. J. Syst. Evol. Microbiol.">
        <title>The Global Catalogue of Microorganisms (GCM) 10K type strain sequencing project: providing services to taxonomists for standard genome sequencing and annotation.</title>
        <authorList>
            <consortium name="The Broad Institute Genomics Platform"/>
            <consortium name="The Broad Institute Genome Sequencing Center for Infectious Disease"/>
            <person name="Wu L."/>
            <person name="Ma J."/>
        </authorList>
    </citation>
    <scope>NUCLEOTIDE SEQUENCE [LARGE SCALE GENOMIC DNA]</scope>
    <source>
        <strain evidence="2">CGMCC 1.15053</strain>
    </source>
</reference>
<comment type="caution">
    <text evidence="1">The sequence shown here is derived from an EMBL/GenBank/DDBJ whole genome shotgun (WGS) entry which is preliminary data.</text>
</comment>
<protein>
    <submittedName>
        <fullName evidence="1">Uncharacterized protein</fullName>
    </submittedName>
</protein>
<keyword evidence="2" id="KW-1185">Reference proteome</keyword>
<dbReference type="EMBL" id="JBHSOH010000020">
    <property type="protein sequence ID" value="MFC5849371.1"/>
    <property type="molecule type" value="Genomic_DNA"/>
</dbReference>
<evidence type="ECO:0000313" key="2">
    <source>
        <dbReference type="Proteomes" id="UP001595979"/>
    </source>
</evidence>
<gene>
    <name evidence="1" type="ORF">ACFPQ6_13745</name>
</gene>
<accession>A0ABW1DNM2</accession>
<dbReference type="RefSeq" id="WP_380050470.1">
    <property type="nucleotide sequence ID" value="NZ_JBHSOH010000020.1"/>
</dbReference>
<proteinExistence type="predicted"/>
<name>A0ABW1DNM2_9DEIO</name>